<keyword evidence="2" id="KW-1185">Reference proteome</keyword>
<sequence>MHLGDGADARRPEGFTAWILQGNDQVPLPQHLVFDKRLDPKSCERRGRSAPPPPSARCYHLFEVTGCFQ</sequence>
<dbReference type="EMBL" id="JANPWB010000010">
    <property type="protein sequence ID" value="KAJ1136893.1"/>
    <property type="molecule type" value="Genomic_DNA"/>
</dbReference>
<name>A0AAV7QEJ5_PLEWA</name>
<dbReference type="Proteomes" id="UP001066276">
    <property type="component" value="Chromosome 6"/>
</dbReference>
<gene>
    <name evidence="1" type="ORF">NDU88_003307</name>
</gene>
<accession>A0AAV7QEJ5</accession>
<reference evidence="1" key="1">
    <citation type="journal article" date="2022" name="bioRxiv">
        <title>Sequencing and chromosome-scale assembly of the giantPleurodeles waltlgenome.</title>
        <authorList>
            <person name="Brown T."/>
            <person name="Elewa A."/>
            <person name="Iarovenko S."/>
            <person name="Subramanian E."/>
            <person name="Araus A.J."/>
            <person name="Petzold A."/>
            <person name="Susuki M."/>
            <person name="Suzuki K.-i.T."/>
            <person name="Hayashi T."/>
            <person name="Toyoda A."/>
            <person name="Oliveira C."/>
            <person name="Osipova E."/>
            <person name="Leigh N.D."/>
            <person name="Simon A."/>
            <person name="Yun M.H."/>
        </authorList>
    </citation>
    <scope>NUCLEOTIDE SEQUENCE</scope>
    <source>
        <strain evidence="1">20211129_DDA</strain>
        <tissue evidence="1">Liver</tissue>
    </source>
</reference>
<comment type="caution">
    <text evidence="1">The sequence shown here is derived from an EMBL/GenBank/DDBJ whole genome shotgun (WGS) entry which is preliminary data.</text>
</comment>
<evidence type="ECO:0000313" key="1">
    <source>
        <dbReference type="EMBL" id="KAJ1136893.1"/>
    </source>
</evidence>
<protein>
    <submittedName>
        <fullName evidence="1">Uncharacterized protein</fullName>
    </submittedName>
</protein>
<organism evidence="1 2">
    <name type="scientific">Pleurodeles waltl</name>
    <name type="common">Iberian ribbed newt</name>
    <dbReference type="NCBI Taxonomy" id="8319"/>
    <lineage>
        <taxon>Eukaryota</taxon>
        <taxon>Metazoa</taxon>
        <taxon>Chordata</taxon>
        <taxon>Craniata</taxon>
        <taxon>Vertebrata</taxon>
        <taxon>Euteleostomi</taxon>
        <taxon>Amphibia</taxon>
        <taxon>Batrachia</taxon>
        <taxon>Caudata</taxon>
        <taxon>Salamandroidea</taxon>
        <taxon>Salamandridae</taxon>
        <taxon>Pleurodelinae</taxon>
        <taxon>Pleurodeles</taxon>
    </lineage>
</organism>
<evidence type="ECO:0000313" key="2">
    <source>
        <dbReference type="Proteomes" id="UP001066276"/>
    </source>
</evidence>
<proteinExistence type="predicted"/>
<dbReference type="AlphaFoldDB" id="A0AAV7QEJ5"/>